<dbReference type="HOGENOM" id="CLU_029869_0_0_1"/>
<dbReference type="InterPro" id="IPR036047">
    <property type="entry name" value="F-box-like_dom_sf"/>
</dbReference>
<dbReference type="Proteomes" id="UP000018001">
    <property type="component" value="Unassembled WGS sequence"/>
</dbReference>
<dbReference type="EMBL" id="BAUL01000104">
    <property type="protein sequence ID" value="GAD94877.1"/>
    <property type="molecule type" value="Genomic_DNA"/>
</dbReference>
<dbReference type="SUPFAM" id="SSF81383">
    <property type="entry name" value="F-box domain"/>
    <property type="match status" value="1"/>
</dbReference>
<name>V5G203_BYSSN</name>
<dbReference type="CDD" id="cd09917">
    <property type="entry name" value="F-box_SF"/>
    <property type="match status" value="1"/>
</dbReference>
<reference evidence="3" key="1">
    <citation type="journal article" date="2014" name="Genome Announc.">
        <title>Draft genome sequence of the formaldehyde-resistant fungus Byssochlamys spectabilis No. 5 (anamorph Paecilomyces variotii No. 5) (NBRC109023).</title>
        <authorList>
            <person name="Oka T."/>
            <person name="Ekino K."/>
            <person name="Fukuda K."/>
            <person name="Nomura Y."/>
        </authorList>
    </citation>
    <scope>NUCLEOTIDE SEQUENCE [LARGE SCALE GENOMIC DNA]</scope>
    <source>
        <strain evidence="3">No. 5 / NBRC 109023</strain>
    </source>
</reference>
<dbReference type="InterPro" id="IPR001810">
    <property type="entry name" value="F-box_dom"/>
</dbReference>
<dbReference type="Pfam" id="PF12937">
    <property type="entry name" value="F-box-like"/>
    <property type="match status" value="1"/>
</dbReference>
<organism evidence="2 3">
    <name type="scientific">Byssochlamys spectabilis (strain No. 5 / NBRC 109023)</name>
    <name type="common">Paecilomyces variotii</name>
    <dbReference type="NCBI Taxonomy" id="1356009"/>
    <lineage>
        <taxon>Eukaryota</taxon>
        <taxon>Fungi</taxon>
        <taxon>Dikarya</taxon>
        <taxon>Ascomycota</taxon>
        <taxon>Pezizomycotina</taxon>
        <taxon>Eurotiomycetes</taxon>
        <taxon>Eurotiomycetidae</taxon>
        <taxon>Eurotiales</taxon>
        <taxon>Thermoascaceae</taxon>
        <taxon>Paecilomyces</taxon>
    </lineage>
</organism>
<evidence type="ECO:0000259" key="1">
    <source>
        <dbReference type="PROSITE" id="PS50181"/>
    </source>
</evidence>
<dbReference type="OrthoDB" id="6058203at2759"/>
<gene>
    <name evidence="2" type="ORF">PVAR5_3510</name>
</gene>
<accession>V5G203</accession>
<dbReference type="AlphaFoldDB" id="V5G203"/>
<evidence type="ECO:0000313" key="3">
    <source>
        <dbReference type="Proteomes" id="UP000018001"/>
    </source>
</evidence>
<dbReference type="eggNOG" id="ENOG502S366">
    <property type="taxonomic scope" value="Eukaryota"/>
</dbReference>
<dbReference type="PROSITE" id="PS50181">
    <property type="entry name" value="FBOX"/>
    <property type="match status" value="1"/>
</dbReference>
<comment type="caution">
    <text evidence="2">The sequence shown here is derived from an EMBL/GenBank/DDBJ whole genome shotgun (WGS) entry which is preliminary data.</text>
</comment>
<keyword evidence="3" id="KW-1185">Reference proteome</keyword>
<dbReference type="InParanoid" id="V5G203"/>
<proteinExistence type="predicted"/>
<feature type="domain" description="F-box" evidence="1">
    <location>
        <begin position="1"/>
        <end position="32"/>
    </location>
</feature>
<sequence length="568" mass="63964">MLSQLPVELIQQILHYADTPSYLQTAYTCRRLFEAAGGSRELVMHHLEETPGSTCLAGPLDTKELFLLLRQRASKLLYGAETRASRTLHIAEGRATDPRACAVTSSGNVNLALAFKGDGIVRTYFTRNGLLFPRKTLRPPYDQPGRIEILRVAFGVDNTVAVLHRFIPEIEANEDAMQHPFVRQALQSPPEPELYLVHYDTGSLEDKLTVYALTDREDYEALSLAMFNKYRFAISWQHVQDRTVHEVALYDAIPDPEAEQNSVACLRYMSTVIADEGGHVPANANPGRRGPASLHPRPWSAVSQLAFNDHDSQLLYYHTGCTLYDHYQSLDNGMVPAVSRLRHNYCWATLTPQMILNFSIGIPFYALHDTRDISANRPVCHWKYLAFGLGKDSPNQWIYPCILMAEARCRAVNCGHIVNLERGRRLVDWKVVARLRGYPEERVSMNSVGCIIAASPDGQRIAVANWKTVSVWSLQPEVLVEENSTGFYPDSWKLRDDLKIIDLDPIVLKLDAVCFKLSFTGREDELLAVTDRGLMYWDIGPTGTGARMTRSLDLDGRGGTWVQSDRLL</sequence>
<protein>
    <recommendedName>
        <fullName evidence="1">F-box domain-containing protein</fullName>
    </recommendedName>
</protein>
<evidence type="ECO:0000313" key="2">
    <source>
        <dbReference type="EMBL" id="GAD94877.1"/>
    </source>
</evidence>